<dbReference type="Pfam" id="PF00698">
    <property type="entry name" value="Acyl_transf_1"/>
    <property type="match status" value="2"/>
</dbReference>
<dbReference type="InterPro" id="IPR016036">
    <property type="entry name" value="Malonyl_transacylase_ACP-bd"/>
</dbReference>
<dbReference type="PROSITE" id="PS00606">
    <property type="entry name" value="KS3_1"/>
    <property type="match status" value="2"/>
</dbReference>
<feature type="domain" description="Carrier" evidence="7">
    <location>
        <begin position="1024"/>
        <end position="1099"/>
    </location>
</feature>
<feature type="domain" description="Ketosynthase family 3 (KS3)" evidence="8">
    <location>
        <begin position="1129"/>
        <end position="1554"/>
    </location>
</feature>
<reference evidence="9" key="2">
    <citation type="submission" date="2020-09" db="EMBL/GenBank/DDBJ databases">
        <authorList>
            <person name="Sun Q."/>
            <person name="Zhou Y."/>
        </authorList>
    </citation>
    <scope>NUCLEOTIDE SEQUENCE</scope>
    <source>
        <strain evidence="9">CGMCC 4.7201</strain>
    </source>
</reference>
<feature type="region of interest" description="Disordered" evidence="6">
    <location>
        <begin position="1"/>
        <end position="26"/>
    </location>
</feature>
<dbReference type="SUPFAM" id="SSF53901">
    <property type="entry name" value="Thiolase-like"/>
    <property type="match status" value="2"/>
</dbReference>
<dbReference type="SMART" id="SM01294">
    <property type="entry name" value="PKS_PP_betabranch"/>
    <property type="match status" value="1"/>
</dbReference>
<keyword evidence="4" id="KW-0045">Antibiotic biosynthesis</keyword>
<dbReference type="SUPFAM" id="SSF55048">
    <property type="entry name" value="Probable ACP-binding domain of malonyl-CoA ACP transacylase"/>
    <property type="match status" value="1"/>
</dbReference>
<keyword evidence="1" id="KW-0596">Phosphopantetheine</keyword>
<dbReference type="PROSITE" id="PS50075">
    <property type="entry name" value="CARRIER"/>
    <property type="match status" value="2"/>
</dbReference>
<evidence type="ECO:0000256" key="6">
    <source>
        <dbReference type="SAM" id="MobiDB-lite"/>
    </source>
</evidence>
<dbReference type="GO" id="GO:0033068">
    <property type="term" value="P:macrolide biosynthetic process"/>
    <property type="evidence" value="ECO:0007669"/>
    <property type="project" value="UniProtKB-ARBA"/>
</dbReference>
<feature type="compositionally biased region" description="Low complexity" evidence="6">
    <location>
        <begin position="1934"/>
        <end position="1959"/>
    </location>
</feature>
<feature type="region of interest" description="Disordered" evidence="6">
    <location>
        <begin position="2101"/>
        <end position="2133"/>
    </location>
</feature>
<feature type="domain" description="Carrier" evidence="7">
    <location>
        <begin position="2022"/>
        <end position="2098"/>
    </location>
</feature>
<feature type="domain" description="Ketosynthase family 3 (KS3)" evidence="8">
    <location>
        <begin position="26"/>
        <end position="452"/>
    </location>
</feature>
<feature type="region of interest" description="Disordered" evidence="6">
    <location>
        <begin position="1920"/>
        <end position="2018"/>
    </location>
</feature>
<dbReference type="PANTHER" id="PTHR43775:SF37">
    <property type="entry name" value="SI:DKEY-61P9.11"/>
    <property type="match status" value="1"/>
</dbReference>
<dbReference type="InterPro" id="IPR036736">
    <property type="entry name" value="ACP-like_sf"/>
</dbReference>
<evidence type="ECO:0000256" key="1">
    <source>
        <dbReference type="ARBA" id="ARBA00022450"/>
    </source>
</evidence>
<dbReference type="InterPro" id="IPR020806">
    <property type="entry name" value="PKS_PP-bd"/>
</dbReference>
<dbReference type="Gene3D" id="3.40.47.10">
    <property type="match status" value="2"/>
</dbReference>
<dbReference type="Gene3D" id="1.10.1200.10">
    <property type="entry name" value="ACP-like"/>
    <property type="match status" value="2"/>
</dbReference>
<dbReference type="Pfam" id="PF00109">
    <property type="entry name" value="ketoacyl-synt"/>
    <property type="match status" value="2"/>
</dbReference>
<accession>A0A918DZY8</accession>
<dbReference type="Pfam" id="PF02801">
    <property type="entry name" value="Ketoacyl-synt_C"/>
    <property type="match status" value="2"/>
</dbReference>
<evidence type="ECO:0000256" key="3">
    <source>
        <dbReference type="ARBA" id="ARBA00022679"/>
    </source>
</evidence>
<dbReference type="InterPro" id="IPR016035">
    <property type="entry name" value="Acyl_Trfase/lysoPLipase"/>
</dbReference>
<dbReference type="InterPro" id="IPR014030">
    <property type="entry name" value="Ketoacyl_synth_N"/>
</dbReference>
<evidence type="ECO:0000256" key="2">
    <source>
        <dbReference type="ARBA" id="ARBA00022553"/>
    </source>
</evidence>
<evidence type="ECO:0000256" key="5">
    <source>
        <dbReference type="ARBA" id="ARBA00023315"/>
    </source>
</evidence>
<dbReference type="SUPFAM" id="SSF52151">
    <property type="entry name" value="FabD/lysophospholipase-like"/>
    <property type="match status" value="2"/>
</dbReference>
<dbReference type="EMBL" id="BMMS01000025">
    <property type="protein sequence ID" value="GGO95486.1"/>
    <property type="molecule type" value="Genomic_DNA"/>
</dbReference>
<dbReference type="InterPro" id="IPR018201">
    <property type="entry name" value="Ketoacyl_synth_AS"/>
</dbReference>
<dbReference type="InterPro" id="IPR016039">
    <property type="entry name" value="Thiolase-like"/>
</dbReference>
<evidence type="ECO:0000259" key="8">
    <source>
        <dbReference type="PROSITE" id="PS52004"/>
    </source>
</evidence>
<keyword evidence="3" id="KW-0808">Transferase</keyword>
<dbReference type="SUPFAM" id="SSF47336">
    <property type="entry name" value="ACP-like"/>
    <property type="match status" value="2"/>
</dbReference>
<gene>
    <name evidence="9" type="ORF">GCM10012280_52790</name>
</gene>
<evidence type="ECO:0008006" key="11">
    <source>
        <dbReference type="Google" id="ProtNLM"/>
    </source>
</evidence>
<dbReference type="CDD" id="cd00833">
    <property type="entry name" value="PKS"/>
    <property type="match status" value="2"/>
</dbReference>
<dbReference type="FunFam" id="3.40.47.10:FF:000019">
    <property type="entry name" value="Polyketide synthase type I"/>
    <property type="match status" value="2"/>
</dbReference>
<protein>
    <recommendedName>
        <fullName evidence="11">Polyketide synthase</fullName>
    </recommendedName>
</protein>
<keyword evidence="5" id="KW-0012">Acyltransferase</keyword>
<dbReference type="PROSITE" id="PS52004">
    <property type="entry name" value="KS3_2"/>
    <property type="match status" value="2"/>
</dbReference>
<dbReference type="Pfam" id="PF16197">
    <property type="entry name" value="KAsynt_C_assoc"/>
    <property type="match status" value="2"/>
</dbReference>
<dbReference type="InterPro" id="IPR014031">
    <property type="entry name" value="Ketoacyl_synth_C"/>
</dbReference>
<keyword evidence="2" id="KW-0597">Phosphoprotein</keyword>
<dbReference type="GO" id="GO:0004312">
    <property type="term" value="F:fatty acid synthase activity"/>
    <property type="evidence" value="ECO:0007669"/>
    <property type="project" value="TreeGrafter"/>
</dbReference>
<feature type="compositionally biased region" description="Acidic residues" evidence="6">
    <location>
        <begin position="2124"/>
        <end position="2133"/>
    </location>
</feature>
<dbReference type="InterPro" id="IPR050091">
    <property type="entry name" value="PKS_NRPS_Biosynth_Enz"/>
</dbReference>
<dbReference type="SMART" id="SM00825">
    <property type="entry name" value="PKS_KS"/>
    <property type="match status" value="2"/>
</dbReference>
<sequence>MSEPTARREAGKSRQSGPGGIPAPRQDDIAVVGVGCRFPGGVRDVDTFWDVLLEGRDIVAPVPSDRWDESFFHDDPKNPGTTYCREGGFLTDIDRFDAEFFGISPREAREMDPQQRLLLEVSWQAMEDAGVPRERWHGSRTSVHMGILGSDYLLLHTKAAGTETIDPYFASGKEFSFAAGRIAYTFGLHGPTMSVNTACSSSLVAVHLACQSLRSGEADTALAGGVNAIITPELTVFMGKVQALSPTGRCKPFDARADGIVRGEGCGVVVLKRYADALRDNDQVYGVIRGTAVNQDGHSAGLTAPNALAQQALLRTALESAGLGHEMPSYVEAHGTGTPLGDPLEISALTEVIGRHRPEDRRLIVGSHKANFGHMDSAAGIAGLLKTLMVLRHRTVPPQIHHKHPSPLVDWERSGITVPTVPTPLPTVDGHAVNGVSAFGLSGTNAHVLVSTPPEPSTRKRAKAQRQPAPRTLLVSASSAEGLEQLAGDYRRALSGSPWTGTRTASPDAVLAAAAVRRTHHRHRLAVVGDTTEELAEALEAFRTGERRAGAISGEAEDRIGKVVHAFSGQGSQYPGVAMDLYGSEPVVRETLDECDALLREHADWSLLDVLRDEDPARVKATEVAQPALFAVQIALSRLWRSWGVVPDAVIGHSMGEVAAAVVAQALTLPEAARLIVERGRLMQRATGSGRMVAVELSAAEVVKRLGGRYPEVSVATVNGPTSVVIAGPPAPVEGAVGELRRSGANAVPLPVDYAFHHPLMRGYGDELEAFLADLTPSAPTVPFLSTATREETAPPLDAAYWGRNLRDPVLFWPAVDRLLTAGNAVFVEIGAHPVLGRPVQAALTQRGRLGPVVGSLARGKAGATTLAQARAKLHVAGVGIDWQGFFPQPVSPVGLPPHRWADQRYWLSGVERGRQTNGGLLRSDGLRAEVRLFDARGRLVGELAGASVVSDTAAPAAPTAAPAAPALAAPAPAAAAPVVPAPSAPAPVAAPVVPATAAAPVAPVSPAPEATAPAVPADGYQRDEVAAAVQSALAVVLGHPPGQRLPRQRGFFELGIDSISVSELARRVQDALGCPLDGADVLSHASIEALTDYILTLQPEPPAQPSAVSGAVPASFAGAAAAQPPTGPEPIAIVGIGLRVPGGADSPESFWRLLEDRTDATGDVPLERWDAASLLADGKVGAGRVATKRGAFLDAVDGFDHGFFRISPREARSMDPQQRLFLEVAWESLEDAGIAVDTLRGGRTGVFVGLNTTDYTQLVTRSQNDIDLYYGTGNSFSGAAGRLSYFLGVRGPSIAVDTACSSSLTAVHLACQSLRAGESEVALAGGANVMSTPTVFLAMSAAGALAPDGRCKTFDDSADGYGRGEGAGALVLKTLSRATRDGDRVYAVIRGSAVNQDGASGGLTVPSGEAQEEVIRTALDQAGMGPDDIDYIEAHGTGTRLGDAIELRALAGAVGQRRPFAKPLLVGSVKTNVGHLEAAAGVTGLIKIVLSLRHEEIPAHLHVSRPTRQVAWDRLPLKVVTEPTPWPVGERPRSAGVSAFGFTGTNAHVVVQEAPAPATAGGRPVPDSRPLVLTSSALTPAALRAAAARLRERVAGADEAELADLCWVSGARRTHHEHRFAVTGRTRAELLDGIASVERGESAEGVRVGTARPGEFRRLAVMYGAAAPALPWARLLGDAPADDGLSPEAVLGGAERLAAFRSTVTDLDAALRDAVGISPVRAWESGERPRSGSLHERALVFAGHLAATAVRAAIGIHPDAVVGHGVGELAAAHAAGELELAEAVRMLAEERTPGDLGKPGTLPRYSTEGGWPGLANQLVEDGIEALLDIGSGSPSVAMLRSALQARDAEVLVLTAPAGQAGAATSAPTAVGDLMTDAAALHVHGCRIDWDLLIPGGHRLVSLPGYPWQRKRHWIELPKDTSAPVAPPKPAPAPSAVGPLPYSGSLSGTSTNGSPTTGSPANGSPAHGSPADEGSANGSAAHATPANGSAFDEPPAASVNVSPADPDATPLVAELTPLGPEDRRERMLDVILAMVAAVLGGDDDIGPDQGFFDLGLDSVLGAELKQRAEEALGRELPGTVMFECPNARSFADFVLDDVFGEPQTAPGADEAIPHDSATPAPGGDPEDGLDDLSDDALMGRLLSALSSSESMLTEGDRP</sequence>
<feature type="compositionally biased region" description="Basic and acidic residues" evidence="6">
    <location>
        <begin position="1"/>
        <end position="12"/>
    </location>
</feature>
<dbReference type="Pfam" id="PF00550">
    <property type="entry name" value="PP-binding"/>
    <property type="match status" value="2"/>
</dbReference>
<keyword evidence="10" id="KW-1185">Reference proteome</keyword>
<dbReference type="Gene3D" id="3.40.366.10">
    <property type="entry name" value="Malonyl-Coenzyme A Acyl Carrier Protein, domain 2"/>
    <property type="match status" value="2"/>
</dbReference>
<feature type="region of interest" description="Disordered" evidence="6">
    <location>
        <begin position="451"/>
        <end position="471"/>
    </location>
</feature>
<dbReference type="InterPro" id="IPR020841">
    <property type="entry name" value="PKS_Beta-ketoAc_synthase_dom"/>
</dbReference>
<dbReference type="InterPro" id="IPR014043">
    <property type="entry name" value="Acyl_transferase_dom"/>
</dbReference>
<organism evidence="9 10">
    <name type="scientific">Wenjunlia tyrosinilytica</name>
    <dbReference type="NCBI Taxonomy" id="1544741"/>
    <lineage>
        <taxon>Bacteria</taxon>
        <taxon>Bacillati</taxon>
        <taxon>Actinomycetota</taxon>
        <taxon>Actinomycetes</taxon>
        <taxon>Kitasatosporales</taxon>
        <taxon>Streptomycetaceae</taxon>
        <taxon>Wenjunlia</taxon>
    </lineage>
</organism>
<dbReference type="GO" id="GO:0006633">
    <property type="term" value="P:fatty acid biosynthetic process"/>
    <property type="evidence" value="ECO:0007669"/>
    <property type="project" value="InterPro"/>
</dbReference>
<dbReference type="GO" id="GO:0004315">
    <property type="term" value="F:3-oxoacyl-[acyl-carrier-protein] synthase activity"/>
    <property type="evidence" value="ECO:0007669"/>
    <property type="project" value="InterPro"/>
</dbReference>
<dbReference type="SMART" id="SM00823">
    <property type="entry name" value="PKS_PP"/>
    <property type="match status" value="2"/>
</dbReference>
<dbReference type="SMART" id="SM00827">
    <property type="entry name" value="PKS_AT"/>
    <property type="match status" value="1"/>
</dbReference>
<dbReference type="RefSeq" id="WP_189134286.1">
    <property type="nucleotide sequence ID" value="NZ_BMMS01000025.1"/>
</dbReference>
<dbReference type="InterPro" id="IPR009081">
    <property type="entry name" value="PP-bd_ACP"/>
</dbReference>
<evidence type="ECO:0000313" key="9">
    <source>
        <dbReference type="EMBL" id="GGO95486.1"/>
    </source>
</evidence>
<name>A0A918DZY8_9ACTN</name>
<dbReference type="InterPro" id="IPR001227">
    <property type="entry name" value="Ac_transferase_dom_sf"/>
</dbReference>
<dbReference type="InterPro" id="IPR032821">
    <property type="entry name" value="PKS_assoc"/>
</dbReference>
<reference evidence="9" key="1">
    <citation type="journal article" date="2014" name="Int. J. Syst. Evol. Microbiol.">
        <title>Complete genome sequence of Corynebacterium casei LMG S-19264T (=DSM 44701T), isolated from a smear-ripened cheese.</title>
        <authorList>
            <consortium name="US DOE Joint Genome Institute (JGI-PGF)"/>
            <person name="Walter F."/>
            <person name="Albersmeier A."/>
            <person name="Kalinowski J."/>
            <person name="Ruckert C."/>
        </authorList>
    </citation>
    <scope>NUCLEOTIDE SEQUENCE</scope>
    <source>
        <strain evidence="9">CGMCC 4.7201</strain>
    </source>
</reference>
<evidence type="ECO:0000259" key="7">
    <source>
        <dbReference type="PROSITE" id="PS50075"/>
    </source>
</evidence>
<dbReference type="Proteomes" id="UP000641932">
    <property type="component" value="Unassembled WGS sequence"/>
</dbReference>
<proteinExistence type="predicted"/>
<dbReference type="GO" id="GO:0031177">
    <property type="term" value="F:phosphopantetheine binding"/>
    <property type="evidence" value="ECO:0007669"/>
    <property type="project" value="InterPro"/>
</dbReference>
<dbReference type="PANTHER" id="PTHR43775">
    <property type="entry name" value="FATTY ACID SYNTHASE"/>
    <property type="match status" value="1"/>
</dbReference>
<comment type="caution">
    <text evidence="9">The sequence shown here is derived from an EMBL/GenBank/DDBJ whole genome shotgun (WGS) entry which is preliminary data.</text>
</comment>
<evidence type="ECO:0000313" key="10">
    <source>
        <dbReference type="Proteomes" id="UP000641932"/>
    </source>
</evidence>
<dbReference type="Gene3D" id="3.30.70.3290">
    <property type="match status" value="3"/>
</dbReference>
<evidence type="ECO:0000256" key="4">
    <source>
        <dbReference type="ARBA" id="ARBA00023194"/>
    </source>
</evidence>